<dbReference type="Proteomes" id="UP001262754">
    <property type="component" value="Unassembled WGS sequence"/>
</dbReference>
<feature type="domain" description="Glycosyl-hydrolase 97 catalytic" evidence="3">
    <location>
        <begin position="273"/>
        <end position="428"/>
    </location>
</feature>
<evidence type="ECO:0000313" key="6">
    <source>
        <dbReference type="EMBL" id="MDR6529847.1"/>
    </source>
</evidence>
<protein>
    <submittedName>
        <fullName evidence="6">Alpha-glucosidase</fullName>
        <ecNumber evidence="6">3.2.1.20</ecNumber>
    </submittedName>
</protein>
<dbReference type="GO" id="GO:0004558">
    <property type="term" value="F:alpha-1,4-glucosidase activity"/>
    <property type="evidence" value="ECO:0007669"/>
    <property type="project" value="UniProtKB-EC"/>
</dbReference>
<gene>
    <name evidence="6" type="ORF">J2800_000571</name>
</gene>
<reference evidence="6 7" key="1">
    <citation type="submission" date="2023-07" db="EMBL/GenBank/DDBJ databases">
        <title>Sorghum-associated microbial communities from plants grown in Nebraska, USA.</title>
        <authorList>
            <person name="Schachtman D."/>
        </authorList>
    </citation>
    <scope>NUCLEOTIDE SEQUENCE [LARGE SCALE GENOMIC DNA]</scope>
    <source>
        <strain evidence="6 7">DS2154</strain>
    </source>
</reference>
<dbReference type="InterPro" id="IPR017853">
    <property type="entry name" value="GH"/>
</dbReference>
<dbReference type="InterPro" id="IPR014718">
    <property type="entry name" value="GH-type_carb-bd"/>
</dbReference>
<feature type="domain" description="Glycosyl-hydrolase 97 C-terminal oligomerisation" evidence="5">
    <location>
        <begin position="526"/>
        <end position="618"/>
    </location>
</feature>
<dbReference type="PANTHER" id="PTHR35803:SF2">
    <property type="entry name" value="RETAINING ALPHA-GALACTOSIDASE"/>
    <property type="match status" value="1"/>
</dbReference>
<evidence type="ECO:0000313" key="7">
    <source>
        <dbReference type="Proteomes" id="UP001262754"/>
    </source>
</evidence>
<accession>A0ABU1MUI3</accession>
<dbReference type="InterPro" id="IPR013785">
    <property type="entry name" value="Aldolase_TIM"/>
</dbReference>
<feature type="domain" description="Glycosyl-hydrolase 97 N-terminal" evidence="4">
    <location>
        <begin position="10"/>
        <end position="252"/>
    </location>
</feature>
<evidence type="ECO:0000256" key="1">
    <source>
        <dbReference type="ARBA" id="ARBA00022801"/>
    </source>
</evidence>
<dbReference type="InterPro" id="IPR013780">
    <property type="entry name" value="Glyco_hydro_b"/>
</dbReference>
<sequence>MALAASQIIVASPDKSAEIRIAADGASYSVQRKGEPIVAASPMGLELANAADFSDLEVVDVRKQSQRREIPLTATKSKTARDVYNGVVVTFREKTGARRTLSVEARAANEGVAFRYLLPKDAPVVLKAEKTAYRLPNDPACEVSEYGGSHESTWALKKISELDRAKLYDVPVVCASASGRTHYAIAQSGIDAYASSGLVPVDGGLKVRVTPLPGEKDVAIKSAAGLTSAWRVVMMGDRAGDLIESPLIGNLATQASGDFSWVKPGKAAWDWWSGPTAGEKPTTERFRRFIDFAAESGFPYFLIDAGWPLNATPCCDADPKTDITQSNPAVDMPALVKYADSKGVGLILWAHWKHVEPRMAEVLDTYQRWGIKGVKVDFMERDDQEMVQFYVRLAQETAKRHLLLDMHGAFPPAGLARTYPNYITQEGVLGLEYNKFPWGPVTPGHNVKLAYTRMLLGPMDYTPGGFRNTTPQTYVAREVMPMTRTTRGQALAQYVVFDSPLQMVSDDPAAYENAPGFDFLKAVPTAWDETRFVDGTPESHVVLARRKGETWYVGAMTNEQARAVAIPLAFLGAGTFKAEIWRDGAGPNDVEHVVKSVSSRDVLDIPLSAGGGAAIAIKPVH</sequence>
<dbReference type="Gene3D" id="2.60.40.1180">
    <property type="entry name" value="Golgi alpha-mannosidase II"/>
    <property type="match status" value="1"/>
</dbReference>
<keyword evidence="7" id="KW-1185">Reference proteome</keyword>
<dbReference type="EC" id="3.2.1.20" evidence="6"/>
<dbReference type="Gene3D" id="2.70.98.10">
    <property type="match status" value="1"/>
</dbReference>
<proteinExistence type="predicted"/>
<dbReference type="Pfam" id="PF14509">
    <property type="entry name" value="GH97_C"/>
    <property type="match status" value="1"/>
</dbReference>
<name>A0ABU1MUI3_9CAUL</name>
<dbReference type="PANTHER" id="PTHR35803">
    <property type="entry name" value="GLUCAN 1,4-ALPHA-GLUCOSIDASE SUSB-RELATED"/>
    <property type="match status" value="1"/>
</dbReference>
<organism evidence="6 7">
    <name type="scientific">Caulobacter rhizosphaerae</name>
    <dbReference type="NCBI Taxonomy" id="2010972"/>
    <lineage>
        <taxon>Bacteria</taxon>
        <taxon>Pseudomonadati</taxon>
        <taxon>Pseudomonadota</taxon>
        <taxon>Alphaproteobacteria</taxon>
        <taxon>Caulobacterales</taxon>
        <taxon>Caulobacteraceae</taxon>
        <taxon>Caulobacter</taxon>
    </lineage>
</organism>
<evidence type="ECO:0000259" key="5">
    <source>
        <dbReference type="Pfam" id="PF14509"/>
    </source>
</evidence>
<evidence type="ECO:0000259" key="3">
    <source>
        <dbReference type="Pfam" id="PF10566"/>
    </source>
</evidence>
<dbReference type="InterPro" id="IPR019563">
    <property type="entry name" value="GH97_catalytic"/>
</dbReference>
<keyword evidence="1 6" id="KW-0378">Hydrolase</keyword>
<dbReference type="InterPro" id="IPR029483">
    <property type="entry name" value="GH97_C"/>
</dbReference>
<dbReference type="Gene3D" id="3.20.20.70">
    <property type="entry name" value="Aldolase class I"/>
    <property type="match status" value="1"/>
</dbReference>
<dbReference type="InterPro" id="IPR029486">
    <property type="entry name" value="GH97_N"/>
</dbReference>
<evidence type="ECO:0000259" key="4">
    <source>
        <dbReference type="Pfam" id="PF14508"/>
    </source>
</evidence>
<evidence type="ECO:0000256" key="2">
    <source>
        <dbReference type="ARBA" id="ARBA00023295"/>
    </source>
</evidence>
<dbReference type="RefSeq" id="WP_310029069.1">
    <property type="nucleotide sequence ID" value="NZ_JAVDRL010000002.1"/>
</dbReference>
<dbReference type="EMBL" id="JAVDRL010000002">
    <property type="protein sequence ID" value="MDR6529847.1"/>
    <property type="molecule type" value="Genomic_DNA"/>
</dbReference>
<dbReference type="Pfam" id="PF14508">
    <property type="entry name" value="GH97_N"/>
    <property type="match status" value="1"/>
</dbReference>
<dbReference type="InterPro" id="IPR052720">
    <property type="entry name" value="Glycosyl_hydrolase_97"/>
</dbReference>
<keyword evidence="2 6" id="KW-0326">Glycosidase</keyword>
<dbReference type="SUPFAM" id="SSF51445">
    <property type="entry name" value="(Trans)glycosidases"/>
    <property type="match status" value="1"/>
</dbReference>
<comment type="caution">
    <text evidence="6">The sequence shown here is derived from an EMBL/GenBank/DDBJ whole genome shotgun (WGS) entry which is preliminary data.</text>
</comment>
<dbReference type="Pfam" id="PF10566">
    <property type="entry name" value="Glyco_hydro_97"/>
    <property type="match status" value="1"/>
</dbReference>